<geneLocation type="plasmid" evidence="1">
    <name>unnamed2</name>
</geneLocation>
<dbReference type="Proteomes" id="UP000664109">
    <property type="component" value="Unassembled WGS sequence"/>
</dbReference>
<evidence type="ECO:0000313" key="1">
    <source>
        <dbReference type="EMBL" id="MBM9624797.1"/>
    </source>
</evidence>
<keyword evidence="2" id="KW-1185">Reference proteome</keyword>
<evidence type="ECO:0000313" key="2">
    <source>
        <dbReference type="Proteomes" id="UP000664109"/>
    </source>
</evidence>
<dbReference type="RefSeq" id="WP_205378981.1">
    <property type="nucleotide sequence ID" value="NZ_JAFEJA010000004.1"/>
</dbReference>
<reference evidence="1 2" key="1">
    <citation type="journal article" date="2016" name="Arch. Microbiol.">
        <title>Streptomyces zhihengii sp. nov., isolated from rhizospheric soil of Psammosilene tunicoides.</title>
        <authorList>
            <person name="Huang M.J."/>
            <person name="Fei J.J."/>
            <person name="Salam N."/>
            <person name="Kim C.J."/>
            <person name="Hozzein W.N."/>
            <person name="Xiao M."/>
            <person name="Huang H.Q."/>
            <person name="Li W.J."/>
        </authorList>
    </citation>
    <scope>NUCLEOTIDE SEQUENCE [LARGE SCALE GENOMIC DNA]</scope>
    <source>
        <strain evidence="1 2">YIM T102</strain>
    </source>
</reference>
<keyword evidence="1" id="KW-0614">Plasmid</keyword>
<gene>
    <name evidence="1" type="ORF">JE024_40465</name>
</gene>
<name>A0ABS2V5X7_9ACTN</name>
<accession>A0ABS2V5X7</accession>
<dbReference type="EMBL" id="JAFEJA010000004">
    <property type="protein sequence ID" value="MBM9624797.1"/>
    <property type="molecule type" value="Genomic_DNA"/>
</dbReference>
<protein>
    <submittedName>
        <fullName evidence="1">Uncharacterized protein</fullName>
    </submittedName>
</protein>
<comment type="caution">
    <text evidence="1">The sequence shown here is derived from an EMBL/GenBank/DDBJ whole genome shotgun (WGS) entry which is preliminary data.</text>
</comment>
<proteinExistence type="predicted"/>
<sequence>MDISFGPDLSRALAAATKGIQEAVAAAVVPPLEIRMPALDHLAEVIAPLQPALERLDAMMPANWRGARLDYSDMIVLMREGIPLVWVPPADVIRQLLAADDAAARAQVIDDCRPAILSSCKAALAAVSDTQFGEQTTLLEECVHMADRGMFSGAQALAANVLDTLIRGLTYANPGWLKPNGQWPGYAKVLESIPAVEDDDATIRQLREAAAFLPFPKALEPFWAADPIPETFNRHATAHAAAATQYTPVNAVTGIMLAVSVLRDIDDMGYPVQLHA</sequence>
<organism evidence="1 2">
    <name type="scientific">Streptomyces zhihengii</name>
    <dbReference type="NCBI Taxonomy" id="1818004"/>
    <lineage>
        <taxon>Bacteria</taxon>
        <taxon>Bacillati</taxon>
        <taxon>Actinomycetota</taxon>
        <taxon>Actinomycetes</taxon>
        <taxon>Kitasatosporales</taxon>
        <taxon>Streptomycetaceae</taxon>
        <taxon>Streptomyces</taxon>
    </lineage>
</organism>